<dbReference type="RefSeq" id="WP_179940473.1">
    <property type="nucleotide sequence ID" value="NZ_JACBYF010000003.1"/>
</dbReference>
<keyword evidence="4" id="KW-0963">Cytoplasm</keyword>
<keyword evidence="1 4" id="KW-0540">Nuclease</keyword>
<dbReference type="SUPFAM" id="SSF69065">
    <property type="entry name" value="RNase III domain-like"/>
    <property type="match status" value="1"/>
</dbReference>
<evidence type="ECO:0000313" key="6">
    <source>
        <dbReference type="EMBL" id="NYS47027.1"/>
    </source>
</evidence>
<dbReference type="SMART" id="SM00535">
    <property type="entry name" value="RIBOc"/>
    <property type="match status" value="1"/>
</dbReference>
<protein>
    <recommendedName>
        <fullName evidence="4">Mini-ribonuclease 3</fullName>
        <shortName evidence="4">Mini-3</shortName>
        <shortName evidence="4">Mini-RNase 3</shortName>
        <ecNumber evidence="4">3.1.26.-</ecNumber>
    </recommendedName>
    <alternativeName>
        <fullName evidence="4">Mini-RNase III</fullName>
        <shortName evidence="4">Mini-III</shortName>
    </alternativeName>
</protein>
<reference evidence="6 7" key="1">
    <citation type="submission" date="2020-07" db="EMBL/GenBank/DDBJ databases">
        <title>MOT database genomes.</title>
        <authorList>
            <person name="Joseph S."/>
            <person name="Aduse-Opoku J."/>
            <person name="Hashim A."/>
            <person name="Wade W."/>
            <person name="Curtis M."/>
        </authorList>
    </citation>
    <scope>NUCLEOTIDE SEQUENCE [LARGE SCALE GENOMIC DNA]</scope>
    <source>
        <strain evidence="6 7">CIP 106318</strain>
    </source>
</reference>
<dbReference type="InterPro" id="IPR000999">
    <property type="entry name" value="RNase_III_dom"/>
</dbReference>
<dbReference type="HAMAP" id="MF_01468">
    <property type="entry name" value="RNase_Mini_III"/>
    <property type="match status" value="1"/>
</dbReference>
<comment type="subcellular location">
    <subcellularLocation>
        <location evidence="4">Cytoplasm</location>
    </subcellularLocation>
</comment>
<comment type="subunit">
    <text evidence="4">Homodimer.</text>
</comment>
<evidence type="ECO:0000256" key="1">
    <source>
        <dbReference type="ARBA" id="ARBA00022722"/>
    </source>
</evidence>
<dbReference type="Gene3D" id="1.10.1520.10">
    <property type="entry name" value="Ribonuclease III domain"/>
    <property type="match status" value="1"/>
</dbReference>
<keyword evidence="4" id="KW-0694">RNA-binding</keyword>
<dbReference type="Proteomes" id="UP000531840">
    <property type="component" value="Unassembled WGS sequence"/>
</dbReference>
<dbReference type="PANTHER" id="PTHR34276">
    <property type="entry name" value="MINI-RIBONUCLEASE 3"/>
    <property type="match status" value="1"/>
</dbReference>
<keyword evidence="2 4" id="KW-0255">Endonuclease</keyword>
<dbReference type="EMBL" id="JACBYF010000003">
    <property type="protein sequence ID" value="NYS47027.1"/>
    <property type="molecule type" value="Genomic_DNA"/>
</dbReference>
<dbReference type="PIRSF" id="PIRSF005520">
    <property type="entry name" value="UCP005520"/>
    <property type="match status" value="1"/>
</dbReference>
<dbReference type="InterPro" id="IPR008226">
    <property type="entry name" value="Mini3_fam"/>
</dbReference>
<keyword evidence="4" id="KW-0690">Ribosome biogenesis</keyword>
<dbReference type="EC" id="3.1.26.-" evidence="4"/>
<comment type="function">
    <text evidence="4">Involved in correct processing of both the 5' and 3' ends of 23S rRNA precursor. Processes 30S rRNA precursor transcript even in absence of ribonuclease 3 (Rnc); Rnc processes 30S rRNA into smaller rRNA precursors.</text>
</comment>
<keyword evidence="7" id="KW-1185">Reference proteome</keyword>
<evidence type="ECO:0000313" key="7">
    <source>
        <dbReference type="Proteomes" id="UP000531840"/>
    </source>
</evidence>
<dbReference type="InterPro" id="IPR036389">
    <property type="entry name" value="RNase_III_sf"/>
</dbReference>
<keyword evidence="4" id="KW-0698">rRNA processing</keyword>
<comment type="similarity">
    <text evidence="4">Belongs to the MrnC RNase family.</text>
</comment>
<feature type="active site" evidence="4">
    <location>
        <position position="30"/>
    </location>
</feature>
<dbReference type="CDD" id="cd00593">
    <property type="entry name" value="RIBOc"/>
    <property type="match status" value="1"/>
</dbReference>
<comment type="caution">
    <text evidence="6">The sequence shown here is derived from an EMBL/GenBank/DDBJ whole genome shotgun (WGS) entry which is preliminary data.</text>
</comment>
<sequence length="145" mass="16750">MEKNLSFKLTQKNIVGANQMQALALAYIGDSIYDIMAREYIMKNHLGKINDLHKKVSSIVSAKAQSIFMQKILDENVLTQEELAIYNRAKNQKNNSKAKNASIMEYKLATGLEAVFGYLYLEKDFDRLEEMFSYIIEYYEATIQK</sequence>
<proteinExistence type="inferred from homology"/>
<dbReference type="PANTHER" id="PTHR34276:SF1">
    <property type="entry name" value="MINI-RIBONUCLEASE 3"/>
    <property type="match status" value="1"/>
</dbReference>
<evidence type="ECO:0000259" key="5">
    <source>
        <dbReference type="SMART" id="SM00535"/>
    </source>
</evidence>
<keyword evidence="4" id="KW-0460">Magnesium</keyword>
<feature type="domain" description="RNase III" evidence="5">
    <location>
        <begin position="8"/>
        <end position="145"/>
    </location>
</feature>
<evidence type="ECO:0000256" key="3">
    <source>
        <dbReference type="ARBA" id="ARBA00022801"/>
    </source>
</evidence>
<accession>A0ABX2SXN9</accession>
<comment type="cofactor">
    <cofactor evidence="4">
        <name>Mg(2+)</name>
        <dbReference type="ChEBI" id="CHEBI:18420"/>
    </cofactor>
</comment>
<evidence type="ECO:0000256" key="2">
    <source>
        <dbReference type="ARBA" id="ARBA00022759"/>
    </source>
</evidence>
<gene>
    <name evidence="4" type="primary">mrnC</name>
    <name evidence="6" type="ORF">HZY85_02320</name>
</gene>
<name>A0ABX2SXN9_9BACL</name>
<keyword evidence="4" id="KW-0699">rRNA-binding</keyword>
<dbReference type="Pfam" id="PF00636">
    <property type="entry name" value="Ribonuclease_3"/>
    <property type="match status" value="1"/>
</dbReference>
<evidence type="ECO:0000256" key="4">
    <source>
        <dbReference type="HAMAP-Rule" id="MF_01468"/>
    </source>
</evidence>
<organism evidence="6 7">
    <name type="scientific">Gemelliphila palaticanis</name>
    <dbReference type="NCBI Taxonomy" id="81950"/>
    <lineage>
        <taxon>Bacteria</taxon>
        <taxon>Bacillati</taxon>
        <taxon>Bacillota</taxon>
        <taxon>Bacilli</taxon>
        <taxon>Bacillales</taxon>
        <taxon>Gemellaceae</taxon>
        <taxon>Gemelliphila</taxon>
    </lineage>
</organism>
<keyword evidence="3 4" id="KW-0378">Hydrolase</keyword>